<protein>
    <submittedName>
        <fullName evidence="2">NADH-cytochrome b5 reductase-like protein</fullName>
    </submittedName>
</protein>
<keyword evidence="1" id="KW-1185">Reference proteome</keyword>
<gene>
    <name evidence="2" type="primary">LOC112489641</name>
</gene>
<accession>A0ABM4A376</accession>
<dbReference type="RefSeq" id="XP_060671191.1">
    <property type="nucleotide sequence ID" value="XM_060815208.1"/>
</dbReference>
<organism evidence="1 2">
    <name type="scientific">Ziziphus jujuba</name>
    <name type="common">Chinese jujube</name>
    <name type="synonym">Ziziphus sativa</name>
    <dbReference type="NCBI Taxonomy" id="326968"/>
    <lineage>
        <taxon>Eukaryota</taxon>
        <taxon>Viridiplantae</taxon>
        <taxon>Streptophyta</taxon>
        <taxon>Embryophyta</taxon>
        <taxon>Tracheophyta</taxon>
        <taxon>Spermatophyta</taxon>
        <taxon>Magnoliopsida</taxon>
        <taxon>eudicotyledons</taxon>
        <taxon>Gunneridae</taxon>
        <taxon>Pentapetalae</taxon>
        <taxon>rosids</taxon>
        <taxon>fabids</taxon>
        <taxon>Rosales</taxon>
        <taxon>Rhamnaceae</taxon>
        <taxon>Paliureae</taxon>
        <taxon>Ziziphus</taxon>
    </lineage>
</organism>
<dbReference type="Proteomes" id="UP001652623">
    <property type="component" value="Chromosome 1"/>
</dbReference>
<sequence>MATFFQRLSKATAVAFANAFGSQPKSGYRIPFRALAAVCGGISYLYYVSSPDMIFIGSHRQVGFGYCFMPPYKGSTVTSC</sequence>
<evidence type="ECO:0000313" key="2">
    <source>
        <dbReference type="RefSeq" id="XP_060671191.1"/>
    </source>
</evidence>
<evidence type="ECO:0000313" key="1">
    <source>
        <dbReference type="Proteomes" id="UP001652623"/>
    </source>
</evidence>
<reference evidence="2" key="1">
    <citation type="submission" date="2025-08" db="UniProtKB">
        <authorList>
            <consortium name="RefSeq"/>
        </authorList>
    </citation>
    <scope>IDENTIFICATION</scope>
    <source>
        <tissue evidence="2">Seedling</tissue>
    </source>
</reference>
<dbReference type="GeneID" id="112489641"/>
<proteinExistence type="predicted"/>
<name>A0ABM4A376_ZIZJJ</name>